<evidence type="ECO:0000313" key="3">
    <source>
        <dbReference type="Proteomes" id="UP000032214"/>
    </source>
</evidence>
<evidence type="ECO:0000256" key="1">
    <source>
        <dbReference type="SAM" id="Phobius"/>
    </source>
</evidence>
<accession>A0A0D2JM79</accession>
<organism evidence="2 3">
    <name type="scientific">candidate division TM6 bacterium JCVI TM6SC1</name>
    <dbReference type="NCBI Taxonomy" id="1306947"/>
    <lineage>
        <taxon>Bacteria</taxon>
        <taxon>Candidatus Babelota</taxon>
        <taxon>Vermiphilus</taxon>
    </lineage>
</organism>
<proteinExistence type="predicted"/>
<keyword evidence="1" id="KW-0472">Membrane</keyword>
<dbReference type="AlphaFoldDB" id="A0A0D2JM79"/>
<gene>
    <name evidence="2" type="ORF">J120_00655</name>
</gene>
<name>A0A0D2JM79_9BACT</name>
<reference evidence="2 3" key="1">
    <citation type="journal article" date="2013" name="Proc. Natl. Acad. Sci. U.S.A.">
        <title>Candidate phylum TM6 genome recovered from a hospital sink biofilm provides genomic insights into this uncultivated phylum.</title>
        <authorList>
            <person name="McLean J.S."/>
            <person name="Lombardo M.J."/>
            <person name="Badger J.H."/>
            <person name="Edlund A."/>
            <person name="Novotny M."/>
            <person name="Yee-Greenbaum J."/>
            <person name="Vyahhi N."/>
            <person name="Hall A.P."/>
            <person name="Yang Y."/>
            <person name="Dupont C.L."/>
            <person name="Ziegler M.G."/>
            <person name="Chitsaz H."/>
            <person name="Allen A.E."/>
            <person name="Yooseph S."/>
            <person name="Tesler G."/>
            <person name="Pevzner P.A."/>
            <person name="Friedman R.M."/>
            <person name="Nealson K.H."/>
            <person name="Venter J.C."/>
            <person name="Lasken R.S."/>
        </authorList>
    </citation>
    <scope>NUCLEOTIDE SEQUENCE [LARGE SCALE GENOMIC DNA]</scope>
    <source>
        <strain evidence="2 3">TM6SC1</strain>
    </source>
</reference>
<feature type="transmembrane region" description="Helical" evidence="1">
    <location>
        <begin position="16"/>
        <end position="35"/>
    </location>
</feature>
<dbReference type="STRING" id="1306947.J120_00655"/>
<dbReference type="Proteomes" id="UP000032214">
    <property type="component" value="Unassembled WGS sequence"/>
</dbReference>
<evidence type="ECO:0000313" key="2">
    <source>
        <dbReference type="EMBL" id="KIX85473.1"/>
    </source>
</evidence>
<dbReference type="EMBL" id="ARQD01000001">
    <property type="protein sequence ID" value="KIX85473.1"/>
    <property type="molecule type" value="Genomic_DNA"/>
</dbReference>
<keyword evidence="1" id="KW-1133">Transmembrane helix</keyword>
<keyword evidence="3" id="KW-1185">Reference proteome</keyword>
<comment type="caution">
    <text evidence="2">The sequence shown here is derived from an EMBL/GenBank/DDBJ whole genome shotgun (WGS) entry which is preliminary data.</text>
</comment>
<sequence>MRHRFSNEYILKTIKPSYFIATACSGSTIALGLYLRKKYMNYKYVKQLSLLTEAEIAYIFACYVKNLCTSKADQSDNLLWQCGGAASIIQHRDLFSPQVVALAQTWLDNCVYIQDLISIENNHSGRFVGTKGMLLSFIKYINTHYTDTSHVHQSKAIMRTLYGSFIPHCKLSFSLNAQMSLALETNL</sequence>
<keyword evidence="1" id="KW-0812">Transmembrane</keyword>
<protein>
    <submittedName>
        <fullName evidence="2">Uncharacterized protein</fullName>
    </submittedName>
</protein>